<evidence type="ECO:0000256" key="1">
    <source>
        <dbReference type="SAM" id="SignalP"/>
    </source>
</evidence>
<dbReference type="EMBL" id="VCNI01000002">
    <property type="protein sequence ID" value="TMU55336.1"/>
    <property type="molecule type" value="Genomic_DNA"/>
</dbReference>
<reference evidence="3 4" key="1">
    <citation type="submission" date="2019-05" db="EMBL/GenBank/DDBJ databases">
        <title>Flagellimonas sp. AsT0115, sp. nov., isolated from a marine red algae, Asparagopsis taxiformis.</title>
        <authorList>
            <person name="Kim J."/>
            <person name="Jeong S.E."/>
            <person name="Jeon C.O."/>
        </authorList>
    </citation>
    <scope>NUCLEOTIDE SEQUENCE [LARGE SCALE GENOMIC DNA]</scope>
    <source>
        <strain evidence="3 4">AsT0115</strain>
    </source>
</reference>
<dbReference type="InterPro" id="IPR011008">
    <property type="entry name" value="Dimeric_a/b-barrel"/>
</dbReference>
<feature type="signal peptide" evidence="1">
    <location>
        <begin position="1"/>
        <end position="23"/>
    </location>
</feature>
<evidence type="ECO:0000313" key="4">
    <source>
        <dbReference type="Proteomes" id="UP000751614"/>
    </source>
</evidence>
<dbReference type="InterPro" id="IPR012577">
    <property type="entry name" value="NIPSNAP"/>
</dbReference>
<comment type="caution">
    <text evidence="3">The sequence shown here is derived from an EMBL/GenBank/DDBJ whole genome shotgun (WGS) entry which is preliminary data.</text>
</comment>
<proteinExistence type="predicted"/>
<gene>
    <name evidence="3" type="ORF">FGG15_14260</name>
</gene>
<feature type="chain" id="PRO_5045817509" evidence="1">
    <location>
        <begin position="24"/>
        <end position="248"/>
    </location>
</feature>
<keyword evidence="1" id="KW-0732">Signal</keyword>
<protein>
    <submittedName>
        <fullName evidence="3">NIPSNAP family containing protein</fullName>
    </submittedName>
</protein>
<feature type="domain" description="NIPSNAP" evidence="2">
    <location>
        <begin position="144"/>
        <end position="247"/>
    </location>
</feature>
<accession>A0ABY2WLC3</accession>
<dbReference type="Proteomes" id="UP000751614">
    <property type="component" value="Unassembled WGS sequence"/>
</dbReference>
<dbReference type="RefSeq" id="WP_138837380.1">
    <property type="nucleotide sequence ID" value="NZ_VCNI01000002.1"/>
</dbReference>
<sequence length="248" mass="28327">MKAKLFCSLVFLLIQFQFSNAQAEVYEFRTYELEFFKSADVLNNYLKDALIPALNRQGINNVGAFEEAGDALPKKMYLLIAYANIQAFQDSQDALVQDEQYKKDAHDYLVAGDAVPYKRISTSLIRSSTGFPNLVKPDDESNLFELRIYTSANEDDLRRKVKMFNDAEFPIFADAGLPMVFFGVNMAGGQIPCLTYMLALKDKEAHAEGWSKFLAHPEWQRIIKVEEYANSMNNILRVFLKPLPYSQL</sequence>
<dbReference type="Pfam" id="PF07978">
    <property type="entry name" value="NIPSNAP"/>
    <property type="match status" value="2"/>
</dbReference>
<feature type="domain" description="NIPSNAP" evidence="2">
    <location>
        <begin position="26"/>
        <end position="103"/>
    </location>
</feature>
<organism evidence="3 4">
    <name type="scientific">Flagellimonas algicola</name>
    <dbReference type="NCBI Taxonomy" id="2583815"/>
    <lineage>
        <taxon>Bacteria</taxon>
        <taxon>Pseudomonadati</taxon>
        <taxon>Bacteroidota</taxon>
        <taxon>Flavobacteriia</taxon>
        <taxon>Flavobacteriales</taxon>
        <taxon>Flavobacteriaceae</taxon>
        <taxon>Flagellimonas</taxon>
    </lineage>
</organism>
<evidence type="ECO:0000313" key="3">
    <source>
        <dbReference type="EMBL" id="TMU55336.1"/>
    </source>
</evidence>
<dbReference type="Gene3D" id="3.30.70.100">
    <property type="match status" value="2"/>
</dbReference>
<evidence type="ECO:0000259" key="2">
    <source>
        <dbReference type="Pfam" id="PF07978"/>
    </source>
</evidence>
<name>A0ABY2WLC3_9FLAO</name>
<dbReference type="SUPFAM" id="SSF54909">
    <property type="entry name" value="Dimeric alpha+beta barrel"/>
    <property type="match status" value="2"/>
</dbReference>
<keyword evidence="4" id="KW-1185">Reference proteome</keyword>